<dbReference type="InterPro" id="IPR032710">
    <property type="entry name" value="NTF2-like_dom_sf"/>
</dbReference>
<gene>
    <name evidence="1" type="ORF">LHA35_22030</name>
</gene>
<dbReference type="SUPFAM" id="SSF54427">
    <property type="entry name" value="NTF2-like"/>
    <property type="match status" value="1"/>
</dbReference>
<proteinExistence type="predicted"/>
<keyword evidence="2" id="KW-1185">Reference proteome</keyword>
<dbReference type="InterPro" id="IPR009959">
    <property type="entry name" value="Cyclase_SnoaL-like"/>
</dbReference>
<evidence type="ECO:0000313" key="2">
    <source>
        <dbReference type="Proteomes" id="UP001139311"/>
    </source>
</evidence>
<dbReference type="Proteomes" id="UP001139311">
    <property type="component" value="Unassembled WGS sequence"/>
</dbReference>
<reference evidence="1" key="1">
    <citation type="submission" date="2021-10" db="EMBL/GenBank/DDBJ databases">
        <title>Roseicella aerolatum sp. nov., isolated from aerosols of e-waste dismantling site.</title>
        <authorList>
            <person name="Qin T."/>
        </authorList>
    </citation>
    <scope>NUCLEOTIDE SEQUENCE</scope>
    <source>
        <strain evidence="1">GB24</strain>
    </source>
</reference>
<dbReference type="GO" id="GO:0030638">
    <property type="term" value="P:polyketide metabolic process"/>
    <property type="evidence" value="ECO:0007669"/>
    <property type="project" value="InterPro"/>
</dbReference>
<evidence type="ECO:0000313" key="1">
    <source>
        <dbReference type="EMBL" id="MCB4824416.1"/>
    </source>
</evidence>
<accession>A0A9X1IHT6</accession>
<dbReference type="Pfam" id="PF07366">
    <property type="entry name" value="SnoaL"/>
    <property type="match status" value="1"/>
</dbReference>
<dbReference type="Gene3D" id="3.10.450.50">
    <property type="match status" value="1"/>
</dbReference>
<sequence length="128" mass="14228">MGWSVENWQRFWSAPSAEVARARIPTVVVPEVTATWPRSARQVRGAEEYAGRVVTLLRLVPDLRLDLAEQAREGDVVFLRWTARGTGPDGPFTGIGTDRLRLREGLVTDNLIMSDMPVFEHLARATGG</sequence>
<name>A0A9X1IHT6_9PROT</name>
<dbReference type="EMBL" id="JAJAQI010000042">
    <property type="protein sequence ID" value="MCB4824416.1"/>
    <property type="molecule type" value="Genomic_DNA"/>
</dbReference>
<dbReference type="AlphaFoldDB" id="A0A9X1IHT6"/>
<protein>
    <submittedName>
        <fullName evidence="1">Ester cyclase</fullName>
    </submittedName>
</protein>
<comment type="caution">
    <text evidence="1">The sequence shown here is derived from an EMBL/GenBank/DDBJ whole genome shotgun (WGS) entry which is preliminary data.</text>
</comment>
<organism evidence="1 2">
    <name type="scientific">Roseicella aerolata</name>
    <dbReference type="NCBI Taxonomy" id="2883479"/>
    <lineage>
        <taxon>Bacteria</taxon>
        <taxon>Pseudomonadati</taxon>
        <taxon>Pseudomonadota</taxon>
        <taxon>Alphaproteobacteria</taxon>
        <taxon>Acetobacterales</taxon>
        <taxon>Roseomonadaceae</taxon>
        <taxon>Roseicella</taxon>
    </lineage>
</organism>
<dbReference type="RefSeq" id="WP_226612083.1">
    <property type="nucleotide sequence ID" value="NZ_JAJAQI010000042.1"/>
</dbReference>